<dbReference type="Pfam" id="PF18755">
    <property type="entry name" value="RAMA"/>
    <property type="match status" value="1"/>
</dbReference>
<dbReference type="EMBL" id="JAMTCO010000004">
    <property type="protein sequence ID" value="MCP2269220.1"/>
    <property type="molecule type" value="Genomic_DNA"/>
</dbReference>
<evidence type="ECO:0000259" key="1">
    <source>
        <dbReference type="Pfam" id="PF18755"/>
    </source>
</evidence>
<dbReference type="InterPro" id="IPR040843">
    <property type="entry name" value="RAMA"/>
</dbReference>
<sequence length="210" mass="22719">MLAVDILDEADPDREGDVVQFAGYWVPRQPADGLYDGDLVVRLTSSGGTSTPEGTTHVEMLLAHRGRWRHVGRWDGVDDRWPTLIAPTAATVMGLHCDLTEAAARWESAPPRVAPAPPREARGVGDLLDAGLLTAGDELAWFRSRGVRHTARVRADGAIVLVDGRAFASPSGAITALGGNNQNGWNTLRRLSDGQTLGDLRTELARRRTR</sequence>
<evidence type="ECO:0000313" key="2">
    <source>
        <dbReference type="EMBL" id="MCP2269220.1"/>
    </source>
</evidence>
<protein>
    <recommendedName>
        <fullName evidence="1">RAMA domain-containing protein</fullName>
    </recommendedName>
</protein>
<keyword evidence="3" id="KW-1185">Reference proteome</keyword>
<proteinExistence type="predicted"/>
<accession>A0ABT1I9B0</accession>
<comment type="caution">
    <text evidence="2">The sequence shown here is derived from an EMBL/GenBank/DDBJ whole genome shotgun (WGS) entry which is preliminary data.</text>
</comment>
<dbReference type="Proteomes" id="UP001205185">
    <property type="component" value="Unassembled WGS sequence"/>
</dbReference>
<feature type="domain" description="RAMA" evidence="1">
    <location>
        <begin position="109"/>
        <end position="209"/>
    </location>
</feature>
<name>A0ABT1I9B0_9PSEU</name>
<gene>
    <name evidence="2" type="ORF">LV75_001708</name>
</gene>
<reference evidence="2 3" key="1">
    <citation type="submission" date="2022-06" db="EMBL/GenBank/DDBJ databases">
        <title>Genomic Encyclopedia of Archaeal and Bacterial Type Strains, Phase II (KMG-II): from individual species to whole genera.</title>
        <authorList>
            <person name="Goeker M."/>
        </authorList>
    </citation>
    <scope>NUCLEOTIDE SEQUENCE [LARGE SCALE GENOMIC DNA]</scope>
    <source>
        <strain evidence="2 3">DSM 44255</strain>
    </source>
</reference>
<organism evidence="2 3">
    <name type="scientific">Actinokineospora diospyrosa</name>
    <dbReference type="NCBI Taxonomy" id="103728"/>
    <lineage>
        <taxon>Bacteria</taxon>
        <taxon>Bacillati</taxon>
        <taxon>Actinomycetota</taxon>
        <taxon>Actinomycetes</taxon>
        <taxon>Pseudonocardiales</taxon>
        <taxon>Pseudonocardiaceae</taxon>
        <taxon>Actinokineospora</taxon>
    </lineage>
</organism>
<evidence type="ECO:0000313" key="3">
    <source>
        <dbReference type="Proteomes" id="UP001205185"/>
    </source>
</evidence>